<dbReference type="InterPro" id="IPR019615">
    <property type="entry name" value="DUF2487"/>
</dbReference>
<proteinExistence type="predicted"/>
<protein>
    <recommendedName>
        <fullName evidence="3">DUF2487 domain-containing protein</fullName>
    </recommendedName>
</protein>
<dbReference type="EMBL" id="FMZA01000008">
    <property type="protein sequence ID" value="SDC46325.1"/>
    <property type="molecule type" value="Genomic_DNA"/>
</dbReference>
<name>A0A1G6LU84_9BACL</name>
<accession>A0A1G6LU84</accession>
<dbReference type="STRING" id="1236220.SAMN04488112_108113"/>
<dbReference type="Proteomes" id="UP000199387">
    <property type="component" value="Unassembled WGS sequence"/>
</dbReference>
<evidence type="ECO:0000313" key="2">
    <source>
        <dbReference type="Proteomes" id="UP000199387"/>
    </source>
</evidence>
<gene>
    <name evidence="1" type="ORF">SAMN04488112_108113</name>
</gene>
<organism evidence="1 2">
    <name type="scientific">Melghirimyces thermohalophilus</name>
    <dbReference type="NCBI Taxonomy" id="1236220"/>
    <lineage>
        <taxon>Bacteria</taxon>
        <taxon>Bacillati</taxon>
        <taxon>Bacillota</taxon>
        <taxon>Bacilli</taxon>
        <taxon>Bacillales</taxon>
        <taxon>Thermoactinomycetaceae</taxon>
        <taxon>Melghirimyces</taxon>
    </lineage>
</organism>
<sequence>MRLSSLFDSDWHKWAPYVDTLLIPVYEVRIPGKEPDLGEAQRVREVADGVERELSGRLLLLPGIPYGSADDSLLRQYVEHTVCGFKKSGFHHMFLLAPRSHEGLLTENAGDAWKLLTVSGEESESRLEDEVEAICQQVVATWETQNFGE</sequence>
<evidence type="ECO:0008006" key="3">
    <source>
        <dbReference type="Google" id="ProtNLM"/>
    </source>
</evidence>
<dbReference type="AlphaFoldDB" id="A0A1G6LU84"/>
<dbReference type="Pfam" id="PF10673">
    <property type="entry name" value="DUF2487"/>
    <property type="match status" value="1"/>
</dbReference>
<dbReference type="OrthoDB" id="2678750at2"/>
<reference evidence="1 2" key="1">
    <citation type="submission" date="2016-10" db="EMBL/GenBank/DDBJ databases">
        <authorList>
            <person name="de Groot N.N."/>
        </authorList>
    </citation>
    <scope>NUCLEOTIDE SEQUENCE [LARGE SCALE GENOMIC DNA]</scope>
    <source>
        <strain evidence="1 2">DSM 45514</strain>
    </source>
</reference>
<evidence type="ECO:0000313" key="1">
    <source>
        <dbReference type="EMBL" id="SDC46325.1"/>
    </source>
</evidence>
<keyword evidence="2" id="KW-1185">Reference proteome</keyword>
<dbReference type="RefSeq" id="WP_091568550.1">
    <property type="nucleotide sequence ID" value="NZ_FMZA01000008.1"/>
</dbReference>